<keyword evidence="3" id="KW-1185">Reference proteome</keyword>
<feature type="region of interest" description="Disordered" evidence="1">
    <location>
        <begin position="1"/>
        <end position="20"/>
    </location>
</feature>
<evidence type="ECO:0000256" key="1">
    <source>
        <dbReference type="SAM" id="MobiDB-lite"/>
    </source>
</evidence>
<protein>
    <submittedName>
        <fullName evidence="2">Uncharacterized protein</fullName>
    </submittedName>
</protein>
<organism evidence="2 3">
    <name type="scientific">Micromonospora zamorensis</name>
    <dbReference type="NCBI Taxonomy" id="709883"/>
    <lineage>
        <taxon>Bacteria</taxon>
        <taxon>Bacillati</taxon>
        <taxon>Actinomycetota</taxon>
        <taxon>Actinomycetes</taxon>
        <taxon>Micromonosporales</taxon>
        <taxon>Micromonosporaceae</taxon>
        <taxon>Micromonospora</taxon>
    </lineage>
</organism>
<name>A0ABZ1PG55_9ACTN</name>
<dbReference type="EMBL" id="CP107941">
    <property type="protein sequence ID" value="WUI83076.1"/>
    <property type="molecule type" value="Genomic_DNA"/>
</dbReference>
<proteinExistence type="predicted"/>
<gene>
    <name evidence="2" type="ORF">OG375_01445</name>
</gene>
<reference evidence="2 3" key="1">
    <citation type="submission" date="2022-10" db="EMBL/GenBank/DDBJ databases">
        <title>The complete genomes of actinobacterial strains from the NBC collection.</title>
        <authorList>
            <person name="Joergensen T.S."/>
            <person name="Alvarez Arevalo M."/>
            <person name="Sterndorff E.B."/>
            <person name="Faurdal D."/>
            <person name="Vuksanovic O."/>
            <person name="Mourched A.-S."/>
            <person name="Charusanti P."/>
            <person name="Shaw S."/>
            <person name="Blin K."/>
            <person name="Weber T."/>
        </authorList>
    </citation>
    <scope>NUCLEOTIDE SEQUENCE [LARGE SCALE GENOMIC DNA]</scope>
    <source>
        <strain evidence="2 3">NBC_00396</strain>
    </source>
</reference>
<accession>A0ABZ1PG55</accession>
<feature type="region of interest" description="Disordered" evidence="1">
    <location>
        <begin position="462"/>
        <end position="503"/>
    </location>
</feature>
<feature type="compositionally biased region" description="Basic and acidic residues" evidence="1">
    <location>
        <begin position="1"/>
        <end position="10"/>
    </location>
</feature>
<dbReference type="Proteomes" id="UP001346877">
    <property type="component" value="Chromosome"/>
</dbReference>
<sequence>MGEDERRLDDITSADPDGASTSSIGYKLWATLRRFLLNLSGVEGIVDSTRPHLPSQDKVKHLVEMVTRNQGVALTVDQKLNLEEIMKTHIEAVMGLYEKTSERNDNDDVSADLKLFRERFGNLWMETYHKYTESGLNGKLSIDLLQATVPSELERPPSGLLYSSLLISTVSMCEVFLAQAMREYLRFLPQALHGTEIRFQFADMQQFDSIESLKEFHIDRQVDNVIRQGGIDEWMKWFEGRVKISFAQVATDPAALRETFQRRHLHVHNDGTVSAVYLAKMSDMKGGKPSLGAYLRVDEDYLLAAVDRLRIFGIALAVVLTRKLTPKAAMGYGVKQLEGYASDLVYGLLCAGKHGVVVELANLVLEGMAEQSTRTIMLVNRWIAESRLGREKKVHAEVKAWDTSALDPNFRLAQLTLLGKVDEAYPLLKTQIERGSLTENNYREWPLFAPLREVYPVDLDLDETDPLQGIPPQREEAGSPAAASTLSDREHGDAVGAEESSGG</sequence>
<dbReference type="RefSeq" id="WP_328371691.1">
    <property type="nucleotide sequence ID" value="NZ_CP107936.1"/>
</dbReference>
<evidence type="ECO:0000313" key="3">
    <source>
        <dbReference type="Proteomes" id="UP001346877"/>
    </source>
</evidence>
<evidence type="ECO:0000313" key="2">
    <source>
        <dbReference type="EMBL" id="WUI83076.1"/>
    </source>
</evidence>